<feature type="region of interest" description="Disordered" evidence="13">
    <location>
        <begin position="280"/>
        <end position="303"/>
    </location>
</feature>
<dbReference type="PANTHER" id="PTHR11866">
    <property type="entry name" value="G-PROTEIN COUPLED RECEPTOR FAMILY 1 MEMBER"/>
    <property type="match status" value="1"/>
</dbReference>
<feature type="domain" description="G-protein coupled receptors family 1 profile" evidence="15">
    <location>
        <begin position="34"/>
        <end position="169"/>
    </location>
</feature>
<dbReference type="OrthoDB" id="8949984at2759"/>
<protein>
    <recommendedName>
        <fullName evidence="2">Prostaglandin F2-alpha receptor</fullName>
    </recommendedName>
    <alternativeName>
        <fullName evidence="12">Prostanoid FP receptor</fullName>
    </alternativeName>
</protein>
<keyword evidence="17" id="KW-1185">Reference proteome</keyword>
<evidence type="ECO:0000313" key="16">
    <source>
        <dbReference type="EMBL" id="KAG9334089.1"/>
    </source>
</evidence>
<feature type="non-terminal residue" evidence="16">
    <location>
        <position position="303"/>
    </location>
</feature>
<dbReference type="InterPro" id="IPR008365">
    <property type="entry name" value="Prostanoid_rcpt"/>
</dbReference>
<dbReference type="PRINTS" id="PR00855">
    <property type="entry name" value="PRSTNOIDFPR"/>
</dbReference>
<dbReference type="PROSITE" id="PS50262">
    <property type="entry name" value="G_PROTEIN_RECEP_F1_2"/>
    <property type="match status" value="1"/>
</dbReference>
<keyword evidence="4 14" id="KW-0812">Transmembrane</keyword>
<reference evidence="16" key="1">
    <citation type="thesis" date="2021" institute="BYU ScholarsArchive" country="Provo, UT, USA">
        <title>Applications of and Algorithms for Genome Assembly and Genomic Analyses with an Emphasis on Marine Teleosts.</title>
        <authorList>
            <person name="Pickett B.D."/>
        </authorList>
    </citation>
    <scope>NUCLEOTIDE SEQUENCE</scope>
    <source>
        <strain evidence="16">HI-2016</strain>
    </source>
</reference>
<feature type="transmembrane region" description="Helical" evidence="14">
    <location>
        <begin position="103"/>
        <end position="123"/>
    </location>
</feature>
<evidence type="ECO:0000259" key="15">
    <source>
        <dbReference type="PROSITE" id="PS50262"/>
    </source>
</evidence>
<evidence type="ECO:0000256" key="13">
    <source>
        <dbReference type="SAM" id="MobiDB-lite"/>
    </source>
</evidence>
<dbReference type="InterPro" id="IPR000141">
    <property type="entry name" value="PglndnF_rcpt"/>
</dbReference>
<proteinExistence type="predicted"/>
<dbReference type="GO" id="GO:0006954">
    <property type="term" value="P:inflammatory response"/>
    <property type="evidence" value="ECO:0007669"/>
    <property type="project" value="TreeGrafter"/>
</dbReference>
<dbReference type="GO" id="GO:0005886">
    <property type="term" value="C:plasma membrane"/>
    <property type="evidence" value="ECO:0007669"/>
    <property type="project" value="UniProtKB-SubCell"/>
</dbReference>
<keyword evidence="8" id="KW-1015">Disulfide bond</keyword>
<keyword evidence="6" id="KW-0297">G-protein coupled receptor</keyword>
<sequence length="303" mass="33444">MEDCRVGNSSNTTSSQMQVSAMASLVSMSVGMLSNTLALIILAKAYRRFRLKTKASFLLLASGLVMTNFLGHLINGSLVLYVYSVNMNLNKHSALCNFFGASMVFFGLSPLLLGSAMAVERCFGVTRPLFHSAALTSHHTRKLLAMAWLLAALVAVLPILAHSSYRKQCSGSWCFFHKEDVFLPLLFSGLGLLSLTVSILCNTVTVVIQSTNGRGNPCYGRMLLAVRMATWNQILDPWVYILLRRAVMRKVFLVTRRCCGPQSLYEWYCITVKGSMQSGTFPRGRACSRSPDRSSLPMTSIKP</sequence>
<evidence type="ECO:0000256" key="2">
    <source>
        <dbReference type="ARBA" id="ARBA00013486"/>
    </source>
</evidence>
<gene>
    <name evidence="16" type="ORF">JZ751_009181</name>
</gene>
<evidence type="ECO:0000256" key="4">
    <source>
        <dbReference type="ARBA" id="ARBA00022692"/>
    </source>
</evidence>
<evidence type="ECO:0000256" key="7">
    <source>
        <dbReference type="ARBA" id="ARBA00023136"/>
    </source>
</evidence>
<evidence type="ECO:0000256" key="10">
    <source>
        <dbReference type="ARBA" id="ARBA00023180"/>
    </source>
</evidence>
<dbReference type="Gene3D" id="1.20.1070.10">
    <property type="entry name" value="Rhodopsin 7-helix transmembrane proteins"/>
    <property type="match status" value="1"/>
</dbReference>
<feature type="transmembrane region" description="Helical" evidence="14">
    <location>
        <begin position="55"/>
        <end position="83"/>
    </location>
</feature>
<keyword evidence="7 14" id="KW-0472">Membrane</keyword>
<dbReference type="GO" id="GO:0007189">
    <property type="term" value="P:adenylate cyclase-activating G protein-coupled receptor signaling pathway"/>
    <property type="evidence" value="ECO:0007669"/>
    <property type="project" value="TreeGrafter"/>
</dbReference>
<dbReference type="PANTHER" id="PTHR11866:SF4">
    <property type="entry name" value="PROSTAGLANDIN F2-ALPHA RECEPTOR"/>
    <property type="match status" value="1"/>
</dbReference>
<evidence type="ECO:0000256" key="9">
    <source>
        <dbReference type="ARBA" id="ARBA00023170"/>
    </source>
</evidence>
<evidence type="ECO:0000256" key="6">
    <source>
        <dbReference type="ARBA" id="ARBA00023040"/>
    </source>
</evidence>
<keyword evidence="3" id="KW-1003">Cell membrane</keyword>
<dbReference type="InterPro" id="IPR017452">
    <property type="entry name" value="GPCR_Rhodpsn_7TM"/>
</dbReference>
<keyword evidence="5 14" id="KW-1133">Transmembrane helix</keyword>
<dbReference type="Pfam" id="PF00001">
    <property type="entry name" value="7tm_1"/>
    <property type="match status" value="1"/>
</dbReference>
<comment type="subcellular location">
    <subcellularLocation>
        <location evidence="1">Cell membrane</location>
        <topology evidence="1">Multi-pass membrane protein</topology>
    </subcellularLocation>
</comment>
<comment type="caution">
    <text evidence="16">The sequence shown here is derived from an EMBL/GenBank/DDBJ whole genome shotgun (WGS) entry which is preliminary data.</text>
</comment>
<organism evidence="16 17">
    <name type="scientific">Albula glossodonta</name>
    <name type="common">roundjaw bonefish</name>
    <dbReference type="NCBI Taxonomy" id="121402"/>
    <lineage>
        <taxon>Eukaryota</taxon>
        <taxon>Metazoa</taxon>
        <taxon>Chordata</taxon>
        <taxon>Craniata</taxon>
        <taxon>Vertebrata</taxon>
        <taxon>Euteleostomi</taxon>
        <taxon>Actinopterygii</taxon>
        <taxon>Neopterygii</taxon>
        <taxon>Teleostei</taxon>
        <taxon>Albuliformes</taxon>
        <taxon>Albulidae</taxon>
        <taxon>Albula</taxon>
    </lineage>
</organism>
<dbReference type="PROSITE" id="PS00237">
    <property type="entry name" value="G_PROTEIN_RECEP_F1_1"/>
    <property type="match status" value="1"/>
</dbReference>
<dbReference type="AlphaFoldDB" id="A0A8T2N0R7"/>
<accession>A0A8T2N0R7</accession>
<dbReference type="GO" id="GO:0004958">
    <property type="term" value="F:prostaglandin F receptor activity"/>
    <property type="evidence" value="ECO:0007669"/>
    <property type="project" value="InterPro"/>
</dbReference>
<evidence type="ECO:0000256" key="14">
    <source>
        <dbReference type="SAM" id="Phobius"/>
    </source>
</evidence>
<keyword evidence="11" id="KW-0807">Transducer</keyword>
<keyword evidence="9" id="KW-0675">Receptor</keyword>
<dbReference type="EMBL" id="JAFBMS010000164">
    <property type="protein sequence ID" value="KAG9334089.1"/>
    <property type="molecule type" value="Genomic_DNA"/>
</dbReference>
<evidence type="ECO:0000256" key="11">
    <source>
        <dbReference type="ARBA" id="ARBA00023224"/>
    </source>
</evidence>
<feature type="transmembrane region" description="Helical" evidence="14">
    <location>
        <begin position="181"/>
        <end position="208"/>
    </location>
</feature>
<feature type="transmembrane region" description="Helical" evidence="14">
    <location>
        <begin position="143"/>
        <end position="161"/>
    </location>
</feature>
<feature type="transmembrane region" description="Helical" evidence="14">
    <location>
        <begin position="20"/>
        <end position="43"/>
    </location>
</feature>
<evidence type="ECO:0000256" key="3">
    <source>
        <dbReference type="ARBA" id="ARBA00022475"/>
    </source>
</evidence>
<evidence type="ECO:0000256" key="1">
    <source>
        <dbReference type="ARBA" id="ARBA00004651"/>
    </source>
</evidence>
<dbReference type="Proteomes" id="UP000824540">
    <property type="component" value="Unassembled WGS sequence"/>
</dbReference>
<name>A0A8T2N0R7_9TELE</name>
<evidence type="ECO:0000313" key="17">
    <source>
        <dbReference type="Proteomes" id="UP000824540"/>
    </source>
</evidence>
<dbReference type="PRINTS" id="PR01788">
    <property type="entry name" value="PROSTANOIDR"/>
</dbReference>
<dbReference type="GO" id="GO:0007204">
    <property type="term" value="P:positive regulation of cytosolic calcium ion concentration"/>
    <property type="evidence" value="ECO:0007669"/>
    <property type="project" value="TreeGrafter"/>
</dbReference>
<dbReference type="InterPro" id="IPR000276">
    <property type="entry name" value="GPCR_Rhodpsn"/>
</dbReference>
<dbReference type="SUPFAM" id="SSF81321">
    <property type="entry name" value="Family A G protein-coupled receptor-like"/>
    <property type="match status" value="1"/>
</dbReference>
<evidence type="ECO:0000256" key="12">
    <source>
        <dbReference type="ARBA" id="ARBA00030154"/>
    </source>
</evidence>
<evidence type="ECO:0000256" key="5">
    <source>
        <dbReference type="ARBA" id="ARBA00022989"/>
    </source>
</evidence>
<keyword evidence="10" id="KW-0325">Glycoprotein</keyword>
<evidence type="ECO:0000256" key="8">
    <source>
        <dbReference type="ARBA" id="ARBA00023157"/>
    </source>
</evidence>